<dbReference type="GO" id="GO:0008270">
    <property type="term" value="F:zinc ion binding"/>
    <property type="evidence" value="ECO:0007669"/>
    <property type="project" value="InterPro"/>
</dbReference>
<dbReference type="SUPFAM" id="SSF50814">
    <property type="entry name" value="Lipocalins"/>
    <property type="match status" value="1"/>
</dbReference>
<sequence>MKRVILLLLSLLLISATAVAATLVTDLSPWQGEYISRITLIRHPDMQPLYRDTAKAAAVKGKSYTSEQVKAHLARTFRTDFGKIKIKGNSITFYPLDKASSPLTRAYTYAGEKSDSYGKMKFSWHGFTADTKDAPYKFLLMMKPHQHNKGVPHFHFRYSNKSFKAIIGPEIEYWWPTFLPLNVDVKEFRKGTDPKLLARLLP</sequence>
<dbReference type="PATRIC" id="fig|1429043.3.peg.577"/>
<evidence type="ECO:0000256" key="2">
    <source>
        <dbReference type="ARBA" id="ARBA00022833"/>
    </source>
</evidence>
<evidence type="ECO:0000313" key="6">
    <source>
        <dbReference type="Proteomes" id="UP000032233"/>
    </source>
</evidence>
<keyword evidence="6" id="KW-1185">Reference proteome</keyword>
<reference evidence="5 6" key="1">
    <citation type="submission" date="2013-11" db="EMBL/GenBank/DDBJ databases">
        <title>Metagenomic analysis of a methanogenic consortium involved in long chain n-alkane degradation.</title>
        <authorList>
            <person name="Davidova I.A."/>
            <person name="Callaghan A.V."/>
            <person name="Wawrik B."/>
            <person name="Pruitt S."/>
            <person name="Marks C."/>
            <person name="Duncan K.E."/>
            <person name="Suflita J.M."/>
        </authorList>
    </citation>
    <scope>NUCLEOTIDE SEQUENCE [LARGE SCALE GENOMIC DNA]</scope>
    <source>
        <strain evidence="5 6">SPR</strain>
    </source>
</reference>
<feature type="domain" description="ZinT" evidence="4">
    <location>
        <begin position="26"/>
        <end position="188"/>
    </location>
</feature>
<protein>
    <recommendedName>
        <fullName evidence="4">ZinT domain-containing protein</fullName>
    </recommendedName>
</protein>
<evidence type="ECO:0000256" key="3">
    <source>
        <dbReference type="SAM" id="SignalP"/>
    </source>
</evidence>
<gene>
    <name evidence="5" type="ORF">X474_02765</name>
</gene>
<keyword evidence="2" id="KW-0862">Zinc</keyword>
<comment type="caution">
    <text evidence="5">The sequence shown here is derived from an EMBL/GenBank/DDBJ whole genome shotgun (WGS) entry which is preliminary data.</text>
</comment>
<name>A0A0D2K223_9BACT</name>
<dbReference type="EMBL" id="AZAC01000002">
    <property type="protein sequence ID" value="KIX15725.1"/>
    <property type="molecule type" value="Genomic_DNA"/>
</dbReference>
<evidence type="ECO:0000259" key="4">
    <source>
        <dbReference type="Pfam" id="PF09223"/>
    </source>
</evidence>
<keyword evidence="1 3" id="KW-0732">Signal</keyword>
<dbReference type="Gene3D" id="2.40.128.20">
    <property type="match status" value="1"/>
</dbReference>
<dbReference type="STRING" id="1429043.X474_02765"/>
<feature type="chain" id="PRO_5002245383" description="ZinT domain-containing protein" evidence="3">
    <location>
        <begin position="21"/>
        <end position="202"/>
    </location>
</feature>
<dbReference type="InParanoid" id="A0A0D2K223"/>
<accession>A0A0D2K223</accession>
<proteinExistence type="predicted"/>
<dbReference type="RefSeq" id="WP_044346544.1">
    <property type="nucleotide sequence ID" value="NZ_AZAC01000002.1"/>
</dbReference>
<dbReference type="InterPro" id="IPR015304">
    <property type="entry name" value="ZinT_dom"/>
</dbReference>
<dbReference type="InterPro" id="IPR012674">
    <property type="entry name" value="Calycin"/>
</dbReference>
<dbReference type="AlphaFoldDB" id="A0A0D2K223"/>
<dbReference type="Pfam" id="PF09223">
    <property type="entry name" value="ZinT"/>
    <property type="match status" value="1"/>
</dbReference>
<organism evidence="5 6">
    <name type="scientific">Dethiosulfatarculus sandiegensis</name>
    <dbReference type="NCBI Taxonomy" id="1429043"/>
    <lineage>
        <taxon>Bacteria</taxon>
        <taxon>Pseudomonadati</taxon>
        <taxon>Thermodesulfobacteriota</taxon>
        <taxon>Desulfarculia</taxon>
        <taxon>Desulfarculales</taxon>
        <taxon>Desulfarculaceae</taxon>
        <taxon>Dethiosulfatarculus</taxon>
    </lineage>
</organism>
<feature type="signal peptide" evidence="3">
    <location>
        <begin position="1"/>
        <end position="20"/>
    </location>
</feature>
<evidence type="ECO:0000313" key="5">
    <source>
        <dbReference type="EMBL" id="KIX15725.1"/>
    </source>
</evidence>
<dbReference type="Proteomes" id="UP000032233">
    <property type="component" value="Unassembled WGS sequence"/>
</dbReference>
<evidence type="ECO:0000256" key="1">
    <source>
        <dbReference type="ARBA" id="ARBA00022729"/>
    </source>
</evidence>